<evidence type="ECO:0000313" key="22">
    <source>
        <dbReference type="Proteomes" id="UP001055115"/>
    </source>
</evidence>
<keyword evidence="6 15" id="KW-0378">Hydrolase</keyword>
<evidence type="ECO:0000256" key="5">
    <source>
        <dbReference type="ARBA" id="ARBA00022763"/>
    </source>
</evidence>
<feature type="region of interest" description="Disordered" evidence="17">
    <location>
        <begin position="525"/>
        <end position="545"/>
    </location>
</feature>
<feature type="region of interest" description="Disordered" evidence="17">
    <location>
        <begin position="851"/>
        <end position="872"/>
    </location>
</feature>
<dbReference type="GO" id="GO:0006281">
    <property type="term" value="P:DNA repair"/>
    <property type="evidence" value="ECO:0007669"/>
    <property type="project" value="UniProtKB-UniRule"/>
</dbReference>
<feature type="compositionally biased region" description="Basic and acidic residues" evidence="17">
    <location>
        <begin position="354"/>
        <end position="365"/>
    </location>
</feature>
<dbReference type="GO" id="GO:0005524">
    <property type="term" value="F:ATP binding"/>
    <property type="evidence" value="ECO:0007669"/>
    <property type="project" value="UniProtKB-UniRule"/>
</dbReference>
<evidence type="ECO:0000256" key="14">
    <source>
        <dbReference type="ARBA" id="ARBA00023242"/>
    </source>
</evidence>
<evidence type="ECO:0000256" key="4">
    <source>
        <dbReference type="ARBA" id="ARBA00022741"/>
    </source>
</evidence>
<keyword evidence="7 15" id="KW-0067">ATP-binding</keyword>
<evidence type="ECO:0000256" key="13">
    <source>
        <dbReference type="ARBA" id="ARBA00023204"/>
    </source>
</evidence>
<dbReference type="Pfam" id="PF13892">
    <property type="entry name" value="DBINO"/>
    <property type="match status" value="1"/>
</dbReference>
<feature type="compositionally biased region" description="Pro residues" evidence="17">
    <location>
        <begin position="128"/>
        <end position="143"/>
    </location>
</feature>
<dbReference type="PROSITE" id="PS51194">
    <property type="entry name" value="HELICASE_CTER"/>
    <property type="match status" value="1"/>
</dbReference>
<comment type="similarity">
    <text evidence="2 15">Belongs to the SNF2/RAD54 helicase family.</text>
</comment>
<keyword evidence="12" id="KW-0804">Transcription</keyword>
<dbReference type="Gene3D" id="3.40.50.10810">
    <property type="entry name" value="Tandem AAA-ATPase domain"/>
    <property type="match status" value="1"/>
</dbReference>
<keyword evidence="11" id="KW-0010">Activator</keyword>
<feature type="compositionally biased region" description="Polar residues" evidence="17">
    <location>
        <begin position="385"/>
        <end position="396"/>
    </location>
</feature>
<dbReference type="PROSITE" id="PS51413">
    <property type="entry name" value="DBINO"/>
    <property type="match status" value="1"/>
</dbReference>
<dbReference type="SMART" id="SM00487">
    <property type="entry name" value="DEXDc"/>
    <property type="match status" value="1"/>
</dbReference>
<dbReference type="InterPro" id="IPR014001">
    <property type="entry name" value="Helicase_ATP-bd"/>
</dbReference>
<keyword evidence="13 15" id="KW-0234">DNA repair</keyword>
<dbReference type="GO" id="GO:0140658">
    <property type="term" value="F:ATP-dependent chromatin remodeler activity"/>
    <property type="evidence" value="ECO:0007669"/>
    <property type="project" value="InterPro"/>
</dbReference>
<comment type="domain">
    <text evidence="15">The DBINO region is involved in binding to DNA.</text>
</comment>
<evidence type="ECO:0000256" key="11">
    <source>
        <dbReference type="ARBA" id="ARBA00023159"/>
    </source>
</evidence>
<feature type="compositionally biased region" description="Basic and acidic residues" evidence="17">
    <location>
        <begin position="643"/>
        <end position="658"/>
    </location>
</feature>
<comment type="function">
    <text evidence="15">ATPase component of the INO80 complex which remodels chromatin by shifting nucleosomes and is involved in DNA repair.</text>
</comment>
<dbReference type="PROSITE" id="PS51192">
    <property type="entry name" value="HELICASE_ATP_BIND_1"/>
    <property type="match status" value="1"/>
</dbReference>
<dbReference type="InterPro" id="IPR001650">
    <property type="entry name" value="Helicase_C-like"/>
</dbReference>
<evidence type="ECO:0000256" key="17">
    <source>
        <dbReference type="SAM" id="MobiDB-lite"/>
    </source>
</evidence>
<evidence type="ECO:0000256" key="16">
    <source>
        <dbReference type="SAM" id="Coils"/>
    </source>
</evidence>
<dbReference type="InterPro" id="IPR049730">
    <property type="entry name" value="SNF2/RAD54-like_C"/>
</dbReference>
<dbReference type="FunFam" id="3.40.50.10810:FF:000006">
    <property type="entry name" value="Putative DNA helicase INO80"/>
    <property type="match status" value="1"/>
</dbReference>
<feature type="compositionally biased region" description="Basic and acidic residues" evidence="17">
    <location>
        <begin position="697"/>
        <end position="713"/>
    </location>
</feature>
<feature type="compositionally biased region" description="Basic and acidic residues" evidence="17">
    <location>
        <begin position="292"/>
        <end position="345"/>
    </location>
</feature>
<evidence type="ECO:0000256" key="9">
    <source>
        <dbReference type="ARBA" id="ARBA00023054"/>
    </source>
</evidence>
<feature type="compositionally biased region" description="Basic and acidic residues" evidence="17">
    <location>
        <begin position="16"/>
        <end position="28"/>
    </location>
</feature>
<dbReference type="InterPro" id="IPR050520">
    <property type="entry name" value="INO80/SWR1_helicase"/>
</dbReference>
<feature type="region of interest" description="Disordered" evidence="17">
    <location>
        <begin position="497"/>
        <end position="516"/>
    </location>
</feature>
<feature type="compositionally biased region" description="Low complexity" evidence="17">
    <location>
        <begin position="1795"/>
        <end position="1805"/>
    </location>
</feature>
<evidence type="ECO:0000256" key="6">
    <source>
        <dbReference type="ARBA" id="ARBA00022801"/>
    </source>
</evidence>
<keyword evidence="14" id="KW-0539">Nucleus</keyword>
<dbReference type="InterPro" id="IPR000330">
    <property type="entry name" value="SNF2_N"/>
</dbReference>
<feature type="compositionally biased region" description="Polar residues" evidence="17">
    <location>
        <begin position="256"/>
        <end position="271"/>
    </location>
</feature>
<feature type="region of interest" description="Disordered" evidence="17">
    <location>
        <begin position="415"/>
        <end position="453"/>
    </location>
</feature>
<feature type="compositionally biased region" description="Low complexity" evidence="17">
    <location>
        <begin position="83"/>
        <end position="122"/>
    </location>
</feature>
<organism evidence="21 22">
    <name type="scientific">Colletotrichum spaethianum</name>
    <dbReference type="NCBI Taxonomy" id="700344"/>
    <lineage>
        <taxon>Eukaryota</taxon>
        <taxon>Fungi</taxon>
        <taxon>Dikarya</taxon>
        <taxon>Ascomycota</taxon>
        <taxon>Pezizomycotina</taxon>
        <taxon>Sordariomycetes</taxon>
        <taxon>Hypocreomycetidae</taxon>
        <taxon>Glomerellales</taxon>
        <taxon>Glomerellaceae</taxon>
        <taxon>Colletotrichum</taxon>
        <taxon>Colletotrichum spaethianum species complex</taxon>
    </lineage>
</organism>
<keyword evidence="9 16" id="KW-0175">Coiled coil</keyword>
<feature type="domain" description="DBINO" evidence="20">
    <location>
        <begin position="725"/>
        <end position="850"/>
    </location>
</feature>
<comment type="subcellular location">
    <subcellularLocation>
        <location evidence="1 15">Nucleus</location>
    </subcellularLocation>
</comment>
<feature type="region of interest" description="Disordered" evidence="17">
    <location>
        <begin position="578"/>
        <end position="713"/>
    </location>
</feature>
<feature type="compositionally biased region" description="Polar residues" evidence="17">
    <location>
        <begin position="193"/>
        <end position="202"/>
    </location>
</feature>
<feature type="domain" description="Helicase ATP-binding" evidence="18">
    <location>
        <begin position="976"/>
        <end position="1148"/>
    </location>
</feature>
<evidence type="ECO:0000256" key="8">
    <source>
        <dbReference type="ARBA" id="ARBA00023015"/>
    </source>
</evidence>
<feature type="coiled-coil region" evidence="16">
    <location>
        <begin position="795"/>
        <end position="836"/>
    </location>
</feature>
<dbReference type="GO" id="GO:0031011">
    <property type="term" value="C:Ino80 complex"/>
    <property type="evidence" value="ECO:0007669"/>
    <property type="project" value="UniProtKB-UniRule"/>
</dbReference>
<feature type="compositionally biased region" description="Basic residues" evidence="17">
    <location>
        <begin position="1745"/>
        <end position="1754"/>
    </location>
</feature>
<keyword evidence="10 15" id="KW-0238">DNA-binding</keyword>
<feature type="compositionally biased region" description="Acidic residues" evidence="17">
    <location>
        <begin position="659"/>
        <end position="679"/>
    </location>
</feature>
<dbReference type="Proteomes" id="UP001055115">
    <property type="component" value="Unassembled WGS sequence"/>
</dbReference>
<evidence type="ECO:0000256" key="2">
    <source>
        <dbReference type="ARBA" id="ARBA00007025"/>
    </source>
</evidence>
<name>A0AA37P0Y8_9PEZI</name>
<feature type="compositionally biased region" description="Basic residues" evidence="17">
    <location>
        <begin position="1815"/>
        <end position="1830"/>
    </location>
</feature>
<protein>
    <recommendedName>
        <fullName evidence="3 15">Chromatin-remodeling ATPase INO80</fullName>
        <ecNumber evidence="15">3.6.4.-</ecNumber>
    </recommendedName>
</protein>
<dbReference type="EC" id="3.6.4.-" evidence="15"/>
<evidence type="ECO:0000256" key="1">
    <source>
        <dbReference type="ARBA" id="ARBA00004123"/>
    </source>
</evidence>
<gene>
    <name evidence="21" type="ORF">ColSpa_06326</name>
</gene>
<dbReference type="PANTHER" id="PTHR45685">
    <property type="entry name" value="HELICASE SRCAP-RELATED"/>
    <property type="match status" value="1"/>
</dbReference>
<dbReference type="RefSeq" id="XP_049128495.1">
    <property type="nucleotide sequence ID" value="XM_049272538.1"/>
</dbReference>
<sequence>MDHPKDFRSTVLQAPSRHDDRDRDDDRDRRHHRDIMNPTPGSTRHSGFSLRSPTQSEYHHPQHSSYSSPKAASHSHPHHSPRSHQSGLSHPNPYSSSSSSSTGPLAPALPALGGSSSSSGAGHHQAPPLSPLHPPSGYYPPPEAHQTREKPTTSSYYDPLTDTTRERRVSDAGWNGNAAKGSPKTTRDPYGNYSHQQQQTEPSAIPFKIPLALPSTTRRLRHAASPSVHSSSNGGPVTSLPPLGKPEPSPLKAPASTPSRSADPMSFSNILSSAEPISKPKSKSPPPVDEEKEAKADPKPEREKPRSIEPPVKTERSEREAEIELRPEPVKERSSTPLVRKERKERVPRKSKSRASDIRDAESTPKSRRASSKLDTPTPRVPSKRQANGQPKQKTLSADKEKKVMDLIAQLDAEADELTDSDLAAERAQYQESGNKRRRLMQEKDGKRNVERREDFSVEIGRRLGALADLGKRRYDDIYYEEAMNEVRERELFAEKERKKDMQRKRRREKSMAVTMEQQKLALERARLAEDETEKAKHLRDAERANKKALQTKLILQKGIKGPARNLVELNLDGGTMATFQASDMEPGTKPKGKGRSGPRPKKSKEQKQAEKDAAEAAQAAIDAGEELPIKEESKIRIKFSKKSKDKDKEKDKNKDKDLDEPDVELEGDVEVDLDDDTIIEPVKEKKEKKGKKKDKEKKEEKPEEPPNKDAKFETKGFLQIYDQIWRDLARKDVSKTYKMAAESYQTKASNLKKTAILASKEAKRWQLRTNKGTKDQQARAKRVMRDMMGFWKRNEREERDLRKAAEKQEIENARKEEAEREAARQKRKLNFLISQTELYSHFIGKKIKTDEVERSTDNPEIAAENKNETEHNKHLDIAEPTGPLGAKVTDFENLTFEEEDEETLRQAAMANAQNAIAEAQRKARQFNEPDGPDMDEEGEMNFQNPAGMGDVAIEQPKLINAQLKEYQLKGLNWLANLYEQGINGILADEMGLGKTVQSISVMAYLAEKYDIWGPFLVVAPASTLHNWEQEIRKFVPEFKILPYWGSAGDRKVLRKFWDRKHTTYKKDASFHVCVTSYQLVVSDVAYFQKMKWQYMILDEAQAIKSSQSSRWKSLLNFHCRNRLLLTGTPIQNNMQELWALLHFIMPSLFDSHDEFSEWFSKDIESHAQSNTKLNEDQLKRLHMILKPFMLRRVKKHVQKELGDKIEEDVYCDLTYRQRAIYSNLRNQISIMDLIEKATAGDNDDSGTLMNLVMQFRKVCNHPDLFERADTTSPFSFGYFAETASFIREGNMVNVGYSTRNLIEYELPRLIWTESGRLHKASKDNLKAGWRNKTLQHMMNVFSPEHIRDSLEGSDAFSFLRFADASPSEVYKASHQDIFSRAVELSRKKDRLALMNIAYDEPEDINFTPAHALFNIKARNNRKPLADITQEGILAKLMNVAREEYIDSSLGRLEQAGRPRASAPPIEVSCCSRGTALETESVLFNVSMRKSLFGPSIHEERALVTEKIPFERFPPPKLLPAPDNEKKKFNNIAVPSMRRFVTDSGKLATLDKLLTRLKAEGHRVLLYFQMTRMIDLMEEYLTYRNYKYCRLDGSTKLEDRRDTVADFQTRPEIFIFLLSTRAGGLGINLTSADTVIFYDSDWNPTIDSQAMDRAHRLGQTRQVTVYRLITKGTIEERIRKRAMQKEEVQRVVIQGGGASVDFSGRRAPENRNRDIAMWLADDEQAELIEQRERELLESGELDKPQKKKAPKRKRVVNEDISLDEMYHEGEFQSANDGRDDTNQLTGEGNFDDNRAGAAGTSGTATPVAEPEVKGAKKRRTGGGKKAKTLKQRLAVADGQV</sequence>
<reference evidence="21 22" key="1">
    <citation type="submission" date="2022-03" db="EMBL/GenBank/DDBJ databases">
        <title>Genome data of Colletotrichum spp.</title>
        <authorList>
            <person name="Utami Y.D."/>
            <person name="Hiruma K."/>
        </authorList>
    </citation>
    <scope>NUCLEOTIDE SEQUENCE [LARGE SCALE GENOMIC DNA]</scope>
    <source>
        <strain evidence="21 22">MAFF 239500</strain>
    </source>
</reference>
<feature type="region of interest" description="Disordered" evidence="17">
    <location>
        <begin position="1736"/>
        <end position="1840"/>
    </location>
</feature>
<accession>A0AA37P0Y8</accession>
<comment type="catalytic activity">
    <reaction evidence="15">
        <text>ATP + H2O = ADP + phosphate + H(+)</text>
        <dbReference type="Rhea" id="RHEA:13065"/>
        <dbReference type="ChEBI" id="CHEBI:15377"/>
        <dbReference type="ChEBI" id="CHEBI:15378"/>
        <dbReference type="ChEBI" id="CHEBI:30616"/>
        <dbReference type="ChEBI" id="CHEBI:43474"/>
        <dbReference type="ChEBI" id="CHEBI:456216"/>
    </reaction>
</comment>
<dbReference type="InterPro" id="IPR038718">
    <property type="entry name" value="SNF2-like_sf"/>
</dbReference>
<dbReference type="PANTHER" id="PTHR45685:SF2">
    <property type="entry name" value="CHROMATIN-REMODELING ATPASE INO80"/>
    <property type="match status" value="1"/>
</dbReference>
<evidence type="ECO:0000256" key="7">
    <source>
        <dbReference type="ARBA" id="ARBA00022840"/>
    </source>
</evidence>
<feature type="domain" description="Helicase C-terminal" evidence="19">
    <location>
        <begin position="1549"/>
        <end position="1708"/>
    </location>
</feature>
<evidence type="ECO:0000256" key="3">
    <source>
        <dbReference type="ARBA" id="ARBA00019805"/>
    </source>
</evidence>
<dbReference type="Pfam" id="PF00271">
    <property type="entry name" value="Helicase_C"/>
    <property type="match status" value="1"/>
</dbReference>
<feature type="compositionally biased region" description="Polar residues" evidence="17">
    <location>
        <begin position="39"/>
        <end position="54"/>
    </location>
</feature>
<dbReference type="GO" id="GO:0006351">
    <property type="term" value="P:DNA-templated transcription"/>
    <property type="evidence" value="ECO:0007669"/>
    <property type="project" value="InterPro"/>
</dbReference>
<proteinExistence type="inferred from homology"/>
<feature type="compositionally biased region" description="Basic residues" evidence="17">
    <location>
        <begin position="73"/>
        <end position="82"/>
    </location>
</feature>
<evidence type="ECO:0000313" key="21">
    <source>
        <dbReference type="EMBL" id="GKT46145.1"/>
    </source>
</evidence>
<evidence type="ECO:0000256" key="12">
    <source>
        <dbReference type="ARBA" id="ARBA00023163"/>
    </source>
</evidence>
<feature type="compositionally biased region" description="Basic residues" evidence="17">
    <location>
        <begin position="591"/>
        <end position="603"/>
    </location>
</feature>
<dbReference type="InterPro" id="IPR027417">
    <property type="entry name" value="P-loop_NTPase"/>
</dbReference>
<dbReference type="CDD" id="cd18793">
    <property type="entry name" value="SF2_C_SNF"/>
    <property type="match status" value="1"/>
</dbReference>
<feature type="compositionally biased region" description="Basic and acidic residues" evidence="17">
    <location>
        <begin position="440"/>
        <end position="453"/>
    </location>
</feature>
<dbReference type="GO" id="GO:0016887">
    <property type="term" value="F:ATP hydrolysis activity"/>
    <property type="evidence" value="ECO:0007669"/>
    <property type="project" value="TreeGrafter"/>
</dbReference>
<feature type="compositionally biased region" description="Basic and acidic residues" evidence="17">
    <location>
        <begin position="604"/>
        <end position="615"/>
    </location>
</feature>
<feature type="compositionally biased region" description="Polar residues" evidence="17">
    <location>
        <begin position="227"/>
        <end position="236"/>
    </location>
</feature>
<dbReference type="SUPFAM" id="SSF52540">
    <property type="entry name" value="P-loop containing nucleoside triphosphate hydrolases"/>
    <property type="match status" value="2"/>
</dbReference>
<dbReference type="InterPro" id="IPR020838">
    <property type="entry name" value="DBINO"/>
</dbReference>
<feature type="compositionally biased region" description="Basic and acidic residues" evidence="17">
    <location>
        <begin position="1764"/>
        <end position="1781"/>
    </location>
</feature>
<dbReference type="GO" id="GO:0060255">
    <property type="term" value="P:regulation of macromolecule metabolic process"/>
    <property type="evidence" value="ECO:0007669"/>
    <property type="project" value="UniProtKB-ARBA"/>
</dbReference>
<evidence type="ECO:0000256" key="10">
    <source>
        <dbReference type="ARBA" id="ARBA00023125"/>
    </source>
</evidence>
<dbReference type="CDD" id="cd18002">
    <property type="entry name" value="DEXQc_INO80"/>
    <property type="match status" value="1"/>
</dbReference>
<comment type="caution">
    <text evidence="21">The sequence shown here is derived from an EMBL/GenBank/DDBJ whole genome shotgun (WGS) entry which is preliminary data.</text>
</comment>
<keyword evidence="22" id="KW-1185">Reference proteome</keyword>
<dbReference type="GO" id="GO:0003677">
    <property type="term" value="F:DNA binding"/>
    <property type="evidence" value="ECO:0007669"/>
    <property type="project" value="UniProtKB-UniRule"/>
</dbReference>
<feature type="compositionally biased region" description="Low complexity" evidence="17">
    <location>
        <begin position="63"/>
        <end position="72"/>
    </location>
</feature>
<evidence type="ECO:0000256" key="15">
    <source>
        <dbReference type="RuleBase" id="RU368001"/>
    </source>
</evidence>
<dbReference type="FunFam" id="3.40.50.300:FF:001269">
    <property type="entry name" value="SNF2 family helicase/ATPase"/>
    <property type="match status" value="1"/>
</dbReference>
<evidence type="ECO:0000259" key="20">
    <source>
        <dbReference type="PROSITE" id="PS51413"/>
    </source>
</evidence>
<dbReference type="Pfam" id="PF00176">
    <property type="entry name" value="SNF2-rel_dom"/>
    <property type="match status" value="1"/>
</dbReference>
<keyword evidence="8" id="KW-0805">Transcription regulation</keyword>
<comment type="subunit">
    <text evidence="15">Component of the INO80 chromatin-remodeling complex.</text>
</comment>
<dbReference type="EMBL" id="BQXU01000015">
    <property type="protein sequence ID" value="GKT46145.1"/>
    <property type="molecule type" value="Genomic_DNA"/>
</dbReference>
<evidence type="ECO:0000259" key="18">
    <source>
        <dbReference type="PROSITE" id="PS51192"/>
    </source>
</evidence>
<keyword evidence="5 15" id="KW-0227">DNA damage</keyword>
<dbReference type="SMART" id="SM00490">
    <property type="entry name" value="HELICc"/>
    <property type="match status" value="1"/>
</dbReference>
<dbReference type="Gene3D" id="3.40.50.300">
    <property type="entry name" value="P-loop containing nucleotide triphosphate hydrolases"/>
    <property type="match status" value="1"/>
</dbReference>
<evidence type="ECO:0000259" key="19">
    <source>
        <dbReference type="PROSITE" id="PS51194"/>
    </source>
</evidence>
<dbReference type="GeneID" id="73327128"/>
<keyword evidence="4" id="KW-0547">Nucleotide-binding</keyword>
<dbReference type="GO" id="GO:0042393">
    <property type="term" value="F:histone binding"/>
    <property type="evidence" value="ECO:0007669"/>
    <property type="project" value="TreeGrafter"/>
</dbReference>
<dbReference type="InterPro" id="IPR031047">
    <property type="entry name" value="DEXQc_INO80"/>
</dbReference>
<feature type="region of interest" description="Disordered" evidence="17">
    <location>
        <begin position="1"/>
        <end position="402"/>
    </location>
</feature>